<feature type="transmembrane region" description="Helical" evidence="1">
    <location>
        <begin position="53"/>
        <end position="71"/>
    </location>
</feature>
<keyword evidence="3" id="KW-1185">Reference proteome</keyword>
<evidence type="ECO:0000313" key="2">
    <source>
        <dbReference type="EMBL" id="AXF85965.1"/>
    </source>
</evidence>
<dbReference type="Proteomes" id="UP000252182">
    <property type="component" value="Chromosome"/>
</dbReference>
<evidence type="ECO:0000256" key="1">
    <source>
        <dbReference type="SAM" id="Phobius"/>
    </source>
</evidence>
<accession>A0A345DC77</accession>
<proteinExistence type="predicted"/>
<organism evidence="2 3">
    <name type="scientific">Ephemeroptericola cinctiostellae</name>
    <dbReference type="NCBI Taxonomy" id="2268024"/>
    <lineage>
        <taxon>Bacteria</taxon>
        <taxon>Pseudomonadati</taxon>
        <taxon>Pseudomonadota</taxon>
        <taxon>Betaproteobacteria</taxon>
        <taxon>Burkholderiales</taxon>
        <taxon>Burkholderiaceae</taxon>
        <taxon>Ephemeroptericola</taxon>
    </lineage>
</organism>
<dbReference type="EMBL" id="CP031124">
    <property type="protein sequence ID" value="AXF85965.1"/>
    <property type="molecule type" value="Genomic_DNA"/>
</dbReference>
<dbReference type="OrthoDB" id="5515308at2"/>
<evidence type="ECO:0000313" key="3">
    <source>
        <dbReference type="Proteomes" id="UP000252182"/>
    </source>
</evidence>
<gene>
    <name evidence="2" type="ORF">DTO96_101705</name>
</gene>
<feature type="transmembrane region" description="Helical" evidence="1">
    <location>
        <begin position="28"/>
        <end position="47"/>
    </location>
</feature>
<keyword evidence="1" id="KW-0472">Membrane</keyword>
<dbReference type="RefSeq" id="WP_114563095.1">
    <property type="nucleotide sequence ID" value="NZ_CP031124.1"/>
</dbReference>
<reference evidence="3" key="1">
    <citation type="submission" date="2018-07" db="EMBL/GenBank/DDBJ databases">
        <authorList>
            <person name="Kim H."/>
        </authorList>
    </citation>
    <scope>NUCLEOTIDE SEQUENCE [LARGE SCALE GENOMIC DNA]</scope>
    <source>
        <strain evidence="3">F02</strain>
    </source>
</reference>
<dbReference type="Pfam" id="PF06127">
    <property type="entry name" value="Mpo1-like"/>
    <property type="match status" value="1"/>
</dbReference>
<evidence type="ECO:0008006" key="4">
    <source>
        <dbReference type="Google" id="ProtNLM"/>
    </source>
</evidence>
<dbReference type="KEGG" id="hyf:DTO96_101705"/>
<name>A0A345DC77_9BURK</name>
<keyword evidence="1" id="KW-0812">Transmembrane</keyword>
<sequence>MFFGKPWSEWISLYSESHTNRINRLTHLFGIPLVASSIIVLVLSMFLPSLRSTGFTMFILGWLLQFIGHAFEGKKPEFFKDWRFLFVGLRWWFIKIRSGKF</sequence>
<keyword evidence="1" id="KW-1133">Transmembrane helix</keyword>
<dbReference type="AlphaFoldDB" id="A0A345DC77"/>
<protein>
    <recommendedName>
        <fullName evidence="4">DUF962 domain-containing protein</fullName>
    </recommendedName>
</protein>
<dbReference type="InterPro" id="IPR009305">
    <property type="entry name" value="Mpo1-like"/>
</dbReference>